<accession>A0A2T6ZAE0</accession>
<dbReference type="EMBL" id="NESQ01000550">
    <property type="protein sequence ID" value="PUU72394.1"/>
    <property type="molecule type" value="Genomic_DNA"/>
</dbReference>
<dbReference type="Proteomes" id="UP000244722">
    <property type="component" value="Unassembled WGS sequence"/>
</dbReference>
<organism evidence="1 2">
    <name type="scientific">Tuber borchii</name>
    <name type="common">White truffle</name>
    <dbReference type="NCBI Taxonomy" id="42251"/>
    <lineage>
        <taxon>Eukaryota</taxon>
        <taxon>Fungi</taxon>
        <taxon>Dikarya</taxon>
        <taxon>Ascomycota</taxon>
        <taxon>Pezizomycotina</taxon>
        <taxon>Pezizomycetes</taxon>
        <taxon>Pezizales</taxon>
        <taxon>Tuberaceae</taxon>
        <taxon>Tuber</taxon>
    </lineage>
</organism>
<dbReference type="AlphaFoldDB" id="A0A2T6ZAE0"/>
<dbReference type="OrthoDB" id="10037289at2759"/>
<protein>
    <submittedName>
        <fullName evidence="1">Uncharacterized protein</fullName>
    </submittedName>
</protein>
<name>A0A2T6ZAE0_TUBBO</name>
<evidence type="ECO:0000313" key="2">
    <source>
        <dbReference type="Proteomes" id="UP000244722"/>
    </source>
</evidence>
<evidence type="ECO:0000313" key="1">
    <source>
        <dbReference type="EMBL" id="PUU72394.1"/>
    </source>
</evidence>
<gene>
    <name evidence="1" type="ORF">B9Z19DRAFT_1010293</name>
</gene>
<feature type="non-terminal residue" evidence="1">
    <location>
        <position position="1"/>
    </location>
</feature>
<proteinExistence type="predicted"/>
<keyword evidence="2" id="KW-1185">Reference proteome</keyword>
<reference evidence="1 2" key="1">
    <citation type="submission" date="2017-04" db="EMBL/GenBank/DDBJ databases">
        <title>Draft genome sequence of Tuber borchii Vittad., a whitish edible truffle.</title>
        <authorList>
            <consortium name="DOE Joint Genome Institute"/>
            <person name="Murat C."/>
            <person name="Kuo A."/>
            <person name="Barry K.W."/>
            <person name="Clum A."/>
            <person name="Dockter R.B."/>
            <person name="Fauchery L."/>
            <person name="Iotti M."/>
            <person name="Kohler A."/>
            <person name="Labutti K."/>
            <person name="Lindquist E.A."/>
            <person name="Lipzen A."/>
            <person name="Ohm R.A."/>
            <person name="Wang M."/>
            <person name="Grigoriev I.V."/>
            <person name="Zambonelli A."/>
            <person name="Martin F.M."/>
        </authorList>
    </citation>
    <scope>NUCLEOTIDE SEQUENCE [LARGE SCALE GENOMIC DNA]</scope>
    <source>
        <strain evidence="1 2">Tbo3840</strain>
    </source>
</reference>
<comment type="caution">
    <text evidence="1">The sequence shown here is derived from an EMBL/GenBank/DDBJ whole genome shotgun (WGS) entry which is preliminary data.</text>
</comment>
<sequence length="262" mass="29865">FIEFIELQDPNLKLEVNLGHRSKEKEDYNGSELKISKDGYNNLIKMYTEIEKRTTERDRVDLTYGGDSQMGYGCIEVLENQIRQYKSEKKSKHTKLKLYAIVEALVFFEDGPYRDQWTYLDMGGRFNEFGSLIGALFLDCFRELEKETPTGPWLAAPDNTPLKNLGLIMGLAIGAAPYQSFDGPDDWPHKIERMAQARGIQLRNCNGPFEEIEECDFETQVCQPPSSLASRVGVMCLLTTTEPRLKWYTSSYSVGGNKEILG</sequence>